<gene>
    <name evidence="1" type="ORF">J3U88_03130</name>
</gene>
<dbReference type="PANTHER" id="PTHR20905">
    <property type="entry name" value="N-ACETYLTRANSFERASE-RELATED"/>
    <property type="match status" value="1"/>
</dbReference>
<organism evidence="1 2">
    <name type="scientific">Acanthopleuribacter pedis</name>
    <dbReference type="NCBI Taxonomy" id="442870"/>
    <lineage>
        <taxon>Bacteria</taxon>
        <taxon>Pseudomonadati</taxon>
        <taxon>Acidobacteriota</taxon>
        <taxon>Holophagae</taxon>
        <taxon>Acanthopleuribacterales</taxon>
        <taxon>Acanthopleuribacteraceae</taxon>
        <taxon>Acanthopleuribacter</taxon>
    </lineage>
</organism>
<dbReference type="PANTHER" id="PTHR20905:SF1">
    <property type="entry name" value="AT07410P-RELATED"/>
    <property type="match status" value="1"/>
</dbReference>
<proteinExistence type="predicted"/>
<accession>A0A8J7QE41</accession>
<dbReference type="SUPFAM" id="SSF55729">
    <property type="entry name" value="Acyl-CoA N-acyltransferases (Nat)"/>
    <property type="match status" value="1"/>
</dbReference>
<evidence type="ECO:0008006" key="3">
    <source>
        <dbReference type="Google" id="ProtNLM"/>
    </source>
</evidence>
<dbReference type="RefSeq" id="WP_207856674.1">
    <property type="nucleotide sequence ID" value="NZ_JAFREP010000002.1"/>
</dbReference>
<dbReference type="Gene3D" id="3.40.630.30">
    <property type="match status" value="1"/>
</dbReference>
<evidence type="ECO:0000313" key="1">
    <source>
        <dbReference type="EMBL" id="MBO1317438.1"/>
    </source>
</evidence>
<keyword evidence="2" id="KW-1185">Reference proteome</keyword>
<dbReference type="AlphaFoldDB" id="A0A8J7QE41"/>
<name>A0A8J7QE41_9BACT</name>
<dbReference type="Proteomes" id="UP000664417">
    <property type="component" value="Unassembled WGS sequence"/>
</dbReference>
<protein>
    <recommendedName>
        <fullName evidence="3">N-acetyltransferase domain-containing protein</fullName>
    </recommendedName>
</protein>
<sequence length="219" mass="25073">MTQSVLKPIPEIIYKSFSAEYLDETAELVSHMFLNHEPMTIVQNIPKTIYTDFVKVLLARTLEDGLTKIAVNREDNRVLGAMINEDLNDPQPEIFNDLHETFHPIFDLLERVGGPYLEANPPIKRRFFHMFMLAVDLDVSGQRVGDNLIDHSVAMARELGFQTAVVEATGPRSQKLFQEYHDFQPTHEIRYSDYTFEGKKVFGAVPNAESTKFMVLPLK</sequence>
<comment type="caution">
    <text evidence="1">The sequence shown here is derived from an EMBL/GenBank/DDBJ whole genome shotgun (WGS) entry which is preliminary data.</text>
</comment>
<dbReference type="GO" id="GO:0008080">
    <property type="term" value="F:N-acetyltransferase activity"/>
    <property type="evidence" value="ECO:0007669"/>
    <property type="project" value="TreeGrafter"/>
</dbReference>
<evidence type="ECO:0000313" key="2">
    <source>
        <dbReference type="Proteomes" id="UP000664417"/>
    </source>
</evidence>
<dbReference type="InterPro" id="IPR016181">
    <property type="entry name" value="Acyl_CoA_acyltransferase"/>
</dbReference>
<reference evidence="1" key="1">
    <citation type="submission" date="2021-03" db="EMBL/GenBank/DDBJ databases">
        <authorList>
            <person name="Wang G."/>
        </authorList>
    </citation>
    <scope>NUCLEOTIDE SEQUENCE</scope>
    <source>
        <strain evidence="1">KCTC 12899</strain>
    </source>
</reference>
<dbReference type="EMBL" id="JAFREP010000002">
    <property type="protein sequence ID" value="MBO1317438.1"/>
    <property type="molecule type" value="Genomic_DNA"/>
</dbReference>